<protein>
    <submittedName>
        <fullName evidence="1">Uncharacterized protein</fullName>
    </submittedName>
</protein>
<accession>A0A7S3PBH6</accession>
<sequence length="136" mass="14514">MPTNHCMFAGCICCYTAVNLENIVCCCQGSNECLCLVSEHCLAVNAQPLGLGLVTNKSNGEFCKLGLFCCTLGLKMPSVLCAGATQILCCEDVQSFPFDSDYVNKPVCAYLCVQCLPECGIAKPPPSCPALNKMVR</sequence>
<name>A0A7S3PBH6_9STRA</name>
<organism evidence="1">
    <name type="scientific">Amphora coffeiformis</name>
    <dbReference type="NCBI Taxonomy" id="265554"/>
    <lineage>
        <taxon>Eukaryota</taxon>
        <taxon>Sar</taxon>
        <taxon>Stramenopiles</taxon>
        <taxon>Ochrophyta</taxon>
        <taxon>Bacillariophyta</taxon>
        <taxon>Bacillariophyceae</taxon>
        <taxon>Bacillariophycidae</taxon>
        <taxon>Thalassiophysales</taxon>
        <taxon>Catenulaceae</taxon>
        <taxon>Amphora</taxon>
    </lineage>
</organism>
<reference evidence="1" key="1">
    <citation type="submission" date="2021-01" db="EMBL/GenBank/DDBJ databases">
        <authorList>
            <person name="Corre E."/>
            <person name="Pelletier E."/>
            <person name="Niang G."/>
            <person name="Scheremetjew M."/>
            <person name="Finn R."/>
            <person name="Kale V."/>
            <person name="Holt S."/>
            <person name="Cochrane G."/>
            <person name="Meng A."/>
            <person name="Brown T."/>
            <person name="Cohen L."/>
        </authorList>
    </citation>
    <scope>NUCLEOTIDE SEQUENCE</scope>
    <source>
        <strain evidence="1">CCMP127</strain>
    </source>
</reference>
<dbReference type="AlphaFoldDB" id="A0A7S3PBH6"/>
<gene>
    <name evidence="1" type="ORF">ACOF00016_LOCUS13802</name>
</gene>
<evidence type="ECO:0000313" key="1">
    <source>
        <dbReference type="EMBL" id="CAE0416795.1"/>
    </source>
</evidence>
<dbReference type="EMBL" id="HBIM01017949">
    <property type="protein sequence ID" value="CAE0416795.1"/>
    <property type="molecule type" value="Transcribed_RNA"/>
</dbReference>
<proteinExistence type="predicted"/>